<dbReference type="AlphaFoldDB" id="A0A5B6V152"/>
<dbReference type="PANTHER" id="PTHR47002">
    <property type="entry name" value="AQUAPORIN-LIKE"/>
    <property type="match status" value="1"/>
</dbReference>
<feature type="transmembrane region" description="Helical" evidence="5">
    <location>
        <begin position="60"/>
        <end position="80"/>
    </location>
</feature>
<protein>
    <submittedName>
        <fullName evidence="6">Aquaporin-like</fullName>
    </submittedName>
</protein>
<dbReference type="Proteomes" id="UP000325315">
    <property type="component" value="Unassembled WGS sequence"/>
</dbReference>
<evidence type="ECO:0000256" key="4">
    <source>
        <dbReference type="ARBA" id="ARBA00023136"/>
    </source>
</evidence>
<comment type="caution">
    <text evidence="6">The sequence shown here is derived from an EMBL/GenBank/DDBJ whole genome shotgun (WGS) entry which is preliminary data.</text>
</comment>
<keyword evidence="4 5" id="KW-0472">Membrane</keyword>
<dbReference type="InterPro" id="IPR023271">
    <property type="entry name" value="Aquaporin-like"/>
</dbReference>
<dbReference type="EMBL" id="SMMG02000009">
    <property type="protein sequence ID" value="KAA3462862.1"/>
    <property type="molecule type" value="Genomic_DNA"/>
</dbReference>
<comment type="subcellular location">
    <subcellularLocation>
        <location evidence="1">Membrane</location>
        <topology evidence="1">Multi-pass membrane protein</topology>
    </subcellularLocation>
</comment>
<proteinExistence type="predicted"/>
<dbReference type="PANTHER" id="PTHR47002:SF2">
    <property type="entry name" value="AQUAPORIN AQPAE.A-LIKE"/>
    <property type="match status" value="1"/>
</dbReference>
<evidence type="ECO:0000313" key="7">
    <source>
        <dbReference type="Proteomes" id="UP000325315"/>
    </source>
</evidence>
<dbReference type="GO" id="GO:0016020">
    <property type="term" value="C:membrane"/>
    <property type="evidence" value="ECO:0007669"/>
    <property type="project" value="UniProtKB-SubCell"/>
</dbReference>
<evidence type="ECO:0000313" key="6">
    <source>
        <dbReference type="EMBL" id="KAA3462862.1"/>
    </source>
</evidence>
<evidence type="ECO:0000256" key="5">
    <source>
        <dbReference type="SAM" id="Phobius"/>
    </source>
</evidence>
<accession>A0A5B6V152</accession>
<name>A0A5B6V152_9ROSI</name>
<gene>
    <name evidence="6" type="ORF">EPI10_029312</name>
</gene>
<dbReference type="OrthoDB" id="3222at2759"/>
<keyword evidence="3 5" id="KW-1133">Transmembrane helix</keyword>
<evidence type="ECO:0000256" key="3">
    <source>
        <dbReference type="ARBA" id="ARBA00022989"/>
    </source>
</evidence>
<reference evidence="7" key="1">
    <citation type="journal article" date="2019" name="Plant Biotechnol. J.">
        <title>Genome sequencing of the Australian wild diploid species Gossypium australe highlights disease resistance and delayed gland morphogenesis.</title>
        <authorList>
            <person name="Cai Y."/>
            <person name="Cai X."/>
            <person name="Wang Q."/>
            <person name="Wang P."/>
            <person name="Zhang Y."/>
            <person name="Cai C."/>
            <person name="Xu Y."/>
            <person name="Wang K."/>
            <person name="Zhou Z."/>
            <person name="Wang C."/>
            <person name="Geng S."/>
            <person name="Li B."/>
            <person name="Dong Q."/>
            <person name="Hou Y."/>
            <person name="Wang H."/>
            <person name="Ai P."/>
            <person name="Liu Z."/>
            <person name="Yi F."/>
            <person name="Sun M."/>
            <person name="An G."/>
            <person name="Cheng J."/>
            <person name="Zhang Y."/>
            <person name="Shi Q."/>
            <person name="Xie Y."/>
            <person name="Shi X."/>
            <person name="Chang Y."/>
            <person name="Huang F."/>
            <person name="Chen Y."/>
            <person name="Hong S."/>
            <person name="Mi L."/>
            <person name="Sun Q."/>
            <person name="Zhang L."/>
            <person name="Zhou B."/>
            <person name="Peng R."/>
            <person name="Zhang X."/>
            <person name="Liu F."/>
        </authorList>
    </citation>
    <scope>NUCLEOTIDE SEQUENCE [LARGE SCALE GENOMIC DNA]</scope>
    <source>
        <strain evidence="7">cv. PA1801</strain>
    </source>
</reference>
<organism evidence="6 7">
    <name type="scientific">Gossypium australe</name>
    <dbReference type="NCBI Taxonomy" id="47621"/>
    <lineage>
        <taxon>Eukaryota</taxon>
        <taxon>Viridiplantae</taxon>
        <taxon>Streptophyta</taxon>
        <taxon>Embryophyta</taxon>
        <taxon>Tracheophyta</taxon>
        <taxon>Spermatophyta</taxon>
        <taxon>Magnoliopsida</taxon>
        <taxon>eudicotyledons</taxon>
        <taxon>Gunneridae</taxon>
        <taxon>Pentapetalae</taxon>
        <taxon>rosids</taxon>
        <taxon>malvids</taxon>
        <taxon>Malvales</taxon>
        <taxon>Malvaceae</taxon>
        <taxon>Malvoideae</taxon>
        <taxon>Gossypium</taxon>
    </lineage>
</organism>
<dbReference type="Gene3D" id="1.20.1080.10">
    <property type="entry name" value="Glycerol uptake facilitator protein"/>
    <property type="match status" value="1"/>
</dbReference>
<evidence type="ECO:0000256" key="1">
    <source>
        <dbReference type="ARBA" id="ARBA00004141"/>
    </source>
</evidence>
<sequence length="101" mass="10812">MPILEPESSPLVEDEEKQIQSYNATELSGLESISSRAPWDNSAGLCSRLLPRDTNKTPHLIMSFLIAVTITVLLLATFPISGGHINPVISLAASLNGVISL</sequence>
<keyword evidence="2 5" id="KW-0812">Transmembrane</keyword>
<evidence type="ECO:0000256" key="2">
    <source>
        <dbReference type="ARBA" id="ARBA00022692"/>
    </source>
</evidence>
<dbReference type="SUPFAM" id="SSF81338">
    <property type="entry name" value="Aquaporin-like"/>
    <property type="match status" value="1"/>
</dbReference>
<keyword evidence="7" id="KW-1185">Reference proteome</keyword>